<evidence type="ECO:0000313" key="1">
    <source>
        <dbReference type="EnsemblPlants" id="OBART08G17690.1"/>
    </source>
</evidence>
<dbReference type="EnsemblPlants" id="OBART08G17690.1">
    <property type="protein sequence ID" value="OBART08G17690.1"/>
    <property type="gene ID" value="OBART08G17690"/>
</dbReference>
<proteinExistence type="predicted"/>
<reference evidence="1" key="1">
    <citation type="journal article" date="2009" name="Rice">
        <title>De Novo Next Generation Sequencing of Plant Genomes.</title>
        <authorList>
            <person name="Rounsley S."/>
            <person name="Marri P.R."/>
            <person name="Yu Y."/>
            <person name="He R."/>
            <person name="Sisneros N."/>
            <person name="Goicoechea J.L."/>
            <person name="Lee S.J."/>
            <person name="Angelova A."/>
            <person name="Kudrna D."/>
            <person name="Luo M."/>
            <person name="Affourtit J."/>
            <person name="Desany B."/>
            <person name="Knight J."/>
            <person name="Niazi F."/>
            <person name="Egholm M."/>
            <person name="Wing R.A."/>
        </authorList>
    </citation>
    <scope>NUCLEOTIDE SEQUENCE [LARGE SCALE GENOMIC DNA]</scope>
    <source>
        <strain evidence="1">cv. IRGC 105608</strain>
    </source>
</reference>
<dbReference type="Proteomes" id="UP000026960">
    <property type="component" value="Chromosome 8"/>
</dbReference>
<protein>
    <submittedName>
        <fullName evidence="1">Uncharacterized protein</fullName>
    </submittedName>
</protein>
<dbReference type="HOGENOM" id="CLU_1868264_0_0_1"/>
<organism evidence="1">
    <name type="scientific">Oryza barthii</name>
    <dbReference type="NCBI Taxonomy" id="65489"/>
    <lineage>
        <taxon>Eukaryota</taxon>
        <taxon>Viridiplantae</taxon>
        <taxon>Streptophyta</taxon>
        <taxon>Embryophyta</taxon>
        <taxon>Tracheophyta</taxon>
        <taxon>Spermatophyta</taxon>
        <taxon>Magnoliopsida</taxon>
        <taxon>Liliopsida</taxon>
        <taxon>Poales</taxon>
        <taxon>Poaceae</taxon>
        <taxon>BOP clade</taxon>
        <taxon>Oryzoideae</taxon>
        <taxon>Oryzeae</taxon>
        <taxon>Oryzinae</taxon>
        <taxon>Oryza</taxon>
    </lineage>
</organism>
<dbReference type="PaxDb" id="65489-OBART08G17690.1"/>
<evidence type="ECO:0000313" key="2">
    <source>
        <dbReference type="Proteomes" id="UP000026960"/>
    </source>
</evidence>
<keyword evidence="2" id="KW-1185">Reference proteome</keyword>
<name>A0A0D3H187_9ORYZ</name>
<dbReference type="AlphaFoldDB" id="A0A0D3H187"/>
<sequence>MRLRWRSIPSSPAYRYLSYFSVSIASRPYTGSTATPSATGELTNGGHELCRVEVVRHHVAELEPNDEAAGHECGDLDEQHELTLLLPLRRRPLLESPLHTGSVIVVVLPPPPPIRSILAPYDRTSTSHCREPPPSFP</sequence>
<dbReference type="Gramene" id="OBART08G17690.1">
    <property type="protein sequence ID" value="OBART08G17690.1"/>
    <property type="gene ID" value="OBART08G17690"/>
</dbReference>
<accession>A0A0D3H187</accession>
<reference evidence="1" key="2">
    <citation type="submission" date="2015-03" db="UniProtKB">
        <authorList>
            <consortium name="EnsemblPlants"/>
        </authorList>
    </citation>
    <scope>IDENTIFICATION</scope>
</reference>